<dbReference type="EMBL" id="BART01010564">
    <property type="protein sequence ID" value="GAG89489.1"/>
    <property type="molecule type" value="Genomic_DNA"/>
</dbReference>
<feature type="non-terminal residue" evidence="1">
    <location>
        <position position="1"/>
    </location>
</feature>
<comment type="caution">
    <text evidence="1">The sequence shown here is derived from an EMBL/GenBank/DDBJ whole genome shotgun (WGS) entry which is preliminary data.</text>
</comment>
<sequence>DSVFYLGENLQLQSISESVNELLFRAPGGLADPEDPDNNDHLGILNTRYKIAHLTEASGIVIGCGYNEDSYDEFWAFNLDTKAWTRFMYACSYFNVFTIGSRLILNDYPDGQIFGVEPPGRNDTWDGTELWESPPIPTLVPVQKW</sequence>
<proteinExistence type="predicted"/>
<protein>
    <submittedName>
        <fullName evidence="1">Uncharacterized protein</fullName>
    </submittedName>
</protein>
<name>X1B198_9ZZZZ</name>
<reference evidence="1" key="1">
    <citation type="journal article" date="2014" name="Front. Microbiol.">
        <title>High frequency of phylogenetically diverse reductive dehalogenase-homologous genes in deep subseafloor sedimentary metagenomes.</title>
        <authorList>
            <person name="Kawai M."/>
            <person name="Futagami T."/>
            <person name="Toyoda A."/>
            <person name="Takaki Y."/>
            <person name="Nishi S."/>
            <person name="Hori S."/>
            <person name="Arai W."/>
            <person name="Tsubouchi T."/>
            <person name="Morono Y."/>
            <person name="Uchiyama I."/>
            <person name="Ito T."/>
            <person name="Fujiyama A."/>
            <person name="Inagaki F."/>
            <person name="Takami H."/>
        </authorList>
    </citation>
    <scope>NUCLEOTIDE SEQUENCE</scope>
    <source>
        <strain evidence="1">Expedition CK06-06</strain>
    </source>
</reference>
<gene>
    <name evidence="1" type="ORF">S01H4_22910</name>
</gene>
<accession>X1B198</accession>
<evidence type="ECO:0000313" key="1">
    <source>
        <dbReference type="EMBL" id="GAG89489.1"/>
    </source>
</evidence>
<dbReference type="AlphaFoldDB" id="X1B198"/>
<organism evidence="1">
    <name type="scientific">marine sediment metagenome</name>
    <dbReference type="NCBI Taxonomy" id="412755"/>
    <lineage>
        <taxon>unclassified sequences</taxon>
        <taxon>metagenomes</taxon>
        <taxon>ecological metagenomes</taxon>
    </lineage>
</organism>